<dbReference type="HOGENOM" id="CLU_051286_0_0_1"/>
<dbReference type="GO" id="GO:0005829">
    <property type="term" value="C:cytosol"/>
    <property type="evidence" value="ECO:0000318"/>
    <property type="project" value="GO_Central"/>
</dbReference>
<dbReference type="Pfam" id="PF15882">
    <property type="entry name" value="DUF4735"/>
    <property type="match status" value="1"/>
</dbReference>
<dbReference type="Ensembl" id="ENSLOCT00000008255.1">
    <property type="protein sequence ID" value="ENSLOCP00000008245.1"/>
    <property type="gene ID" value="ENSLOCG00000006823.1"/>
</dbReference>
<dbReference type="GeneTree" id="ENSGT00390000013433"/>
<dbReference type="OMA" id="MTRPGCS"/>
<evidence type="ECO:0000256" key="1">
    <source>
        <dbReference type="SAM" id="SignalP"/>
    </source>
</evidence>
<dbReference type="PANTHER" id="PTHR33539:SF1">
    <property type="entry name" value="UPF0764 PROTEIN C16ORF89"/>
    <property type="match status" value="1"/>
</dbReference>
<sequence>SMKCSHLLSLAAVLSATVPATEQDVISDVLSSLDRAAGFFENEFRDINLDGVVGYRILSVELAEALKRWQDTDPGSSAHLSRAQGLARRLNDIIAQAVTVLQHSDPKYYREFEPILETRFWTVPDVWNTSDPTLAYAKLRDMECYDEQLSDKCMTLLLGTWKDNGTPCIVTKSCRETMTRFGCPRYSLSHQLLYFMMGRMQGCSNILQGEHRQARANLTIRDYEKIFCSNMMKSNVEFEKDGYPSQTRDIFIENIMLCGLAGFSDFYKSSWLQHIFFWQDPEEGCFGKDGKLHTYVVINNLLETLQLRKRVKRREKTLKDGCSSHMTGVAVSTLGGYLNYYLTEQDITKRPLT</sequence>
<reference evidence="2" key="2">
    <citation type="submission" date="2025-08" db="UniProtKB">
        <authorList>
            <consortium name="Ensembl"/>
        </authorList>
    </citation>
    <scope>IDENTIFICATION</scope>
</reference>
<feature type="signal peptide" evidence="1">
    <location>
        <begin position="1"/>
        <end position="23"/>
    </location>
</feature>
<reference evidence="3" key="1">
    <citation type="submission" date="2011-12" db="EMBL/GenBank/DDBJ databases">
        <title>The Draft Genome of Lepisosteus oculatus.</title>
        <authorList>
            <consortium name="The Broad Institute Genome Assembly &amp; Analysis Group"/>
            <consortium name="Computational R&amp;D Group"/>
            <consortium name="and Sequencing Platform"/>
            <person name="Di Palma F."/>
            <person name="Alfoldi J."/>
            <person name="Johnson J."/>
            <person name="Berlin A."/>
            <person name="Gnerre S."/>
            <person name="Jaffe D."/>
            <person name="MacCallum I."/>
            <person name="Young S."/>
            <person name="Walker B.J."/>
            <person name="Lander E.S."/>
            <person name="Lindblad-Toh K."/>
        </authorList>
    </citation>
    <scope>NUCLEOTIDE SEQUENCE [LARGE SCALE GENOMIC DNA]</scope>
</reference>
<keyword evidence="1" id="KW-0732">Signal</keyword>
<protein>
    <submittedName>
        <fullName evidence="2">Chromosome 16 open reading frame 89</fullName>
    </submittedName>
</protein>
<dbReference type="Bgee" id="ENSLOCG00000006823">
    <property type="expression patterns" value="Expressed in larva and 6 other cell types or tissues"/>
</dbReference>
<dbReference type="InParanoid" id="W5MIN6"/>
<dbReference type="AlphaFoldDB" id="W5MIN6"/>
<dbReference type="InterPro" id="IPR031751">
    <property type="entry name" value="DUF4735"/>
</dbReference>
<feature type="chain" id="PRO_5004868241" evidence="1">
    <location>
        <begin position="24"/>
        <end position="353"/>
    </location>
</feature>
<name>W5MIN6_LEPOC</name>
<keyword evidence="3" id="KW-1185">Reference proteome</keyword>
<dbReference type="PANTHER" id="PTHR33539">
    <property type="entry name" value="UPF0764 PROTEIN C16ORF89"/>
    <property type="match status" value="1"/>
</dbReference>
<dbReference type="eggNOG" id="ENOG502RBYN">
    <property type="taxonomic scope" value="Eukaryota"/>
</dbReference>
<dbReference type="FunCoup" id="W5MIN6">
    <property type="interactions" value="635"/>
</dbReference>
<evidence type="ECO:0000313" key="2">
    <source>
        <dbReference type="Ensembl" id="ENSLOCP00000008245.1"/>
    </source>
</evidence>
<dbReference type="STRING" id="7918.ENSLOCP00000008245"/>
<dbReference type="EMBL" id="AHAT01013614">
    <property type="status" value="NOT_ANNOTATED_CDS"/>
    <property type="molecule type" value="Genomic_DNA"/>
</dbReference>
<organism evidence="2 3">
    <name type="scientific">Lepisosteus oculatus</name>
    <name type="common">Spotted gar</name>
    <dbReference type="NCBI Taxonomy" id="7918"/>
    <lineage>
        <taxon>Eukaryota</taxon>
        <taxon>Metazoa</taxon>
        <taxon>Chordata</taxon>
        <taxon>Craniata</taxon>
        <taxon>Vertebrata</taxon>
        <taxon>Euteleostomi</taxon>
        <taxon>Actinopterygii</taxon>
        <taxon>Neopterygii</taxon>
        <taxon>Holostei</taxon>
        <taxon>Semionotiformes</taxon>
        <taxon>Lepisosteidae</taxon>
        <taxon>Lepisosteus</taxon>
    </lineage>
</organism>
<reference evidence="2" key="3">
    <citation type="submission" date="2025-09" db="UniProtKB">
        <authorList>
            <consortium name="Ensembl"/>
        </authorList>
    </citation>
    <scope>IDENTIFICATION</scope>
</reference>
<accession>W5MIN6</accession>
<dbReference type="GO" id="GO:0016020">
    <property type="term" value="C:membrane"/>
    <property type="evidence" value="ECO:0000318"/>
    <property type="project" value="GO_Central"/>
</dbReference>
<proteinExistence type="predicted"/>
<evidence type="ECO:0000313" key="3">
    <source>
        <dbReference type="Proteomes" id="UP000018468"/>
    </source>
</evidence>
<dbReference type="Proteomes" id="UP000018468">
    <property type="component" value="Linkage group LG13"/>
</dbReference>